<comment type="caution">
    <text evidence="1">The sequence shown here is derived from an EMBL/GenBank/DDBJ whole genome shotgun (WGS) entry which is preliminary data.</text>
</comment>
<evidence type="ECO:0000313" key="2">
    <source>
        <dbReference type="Proteomes" id="UP000179113"/>
    </source>
</evidence>
<protein>
    <submittedName>
        <fullName evidence="1">Uncharacterized protein</fullName>
    </submittedName>
</protein>
<reference evidence="1 2" key="1">
    <citation type="journal article" date="2016" name="Nat. Commun.">
        <title>Thousands of microbial genomes shed light on interconnected biogeochemical processes in an aquifer system.</title>
        <authorList>
            <person name="Anantharaman K."/>
            <person name="Brown C.T."/>
            <person name="Hug L.A."/>
            <person name="Sharon I."/>
            <person name="Castelle C.J."/>
            <person name="Probst A.J."/>
            <person name="Thomas B.C."/>
            <person name="Singh A."/>
            <person name="Wilkins M.J."/>
            <person name="Karaoz U."/>
            <person name="Brodie E.L."/>
            <person name="Williams K.H."/>
            <person name="Hubbard S.S."/>
            <person name="Banfield J.F."/>
        </authorList>
    </citation>
    <scope>NUCLEOTIDE SEQUENCE [LARGE SCALE GENOMIC DNA]</scope>
</reference>
<gene>
    <name evidence="1" type="ORF">A2415_02475</name>
</gene>
<evidence type="ECO:0000313" key="1">
    <source>
        <dbReference type="EMBL" id="OGC70592.1"/>
    </source>
</evidence>
<accession>A0A1F4WME6</accession>
<organism evidence="1 2">
    <name type="scientific">candidate division WWE3 bacterium RIFOXYC1_FULL_39_7</name>
    <dbReference type="NCBI Taxonomy" id="1802643"/>
    <lineage>
        <taxon>Bacteria</taxon>
        <taxon>Katanobacteria</taxon>
    </lineage>
</organism>
<proteinExistence type="predicted"/>
<dbReference type="EMBL" id="MEWA01000004">
    <property type="protein sequence ID" value="OGC70592.1"/>
    <property type="molecule type" value="Genomic_DNA"/>
</dbReference>
<dbReference type="Proteomes" id="UP000179113">
    <property type="component" value="Unassembled WGS sequence"/>
</dbReference>
<name>A0A1F4WME6_UNCKA</name>
<dbReference type="AlphaFoldDB" id="A0A1F4WME6"/>
<sequence>MRREPQKEMEMLQEKSEKLTFEESLQKFTRLLFQTDVMLATWKIARTRLKDLGLEAQDISVHAGEITATVIVKWTVEGSQFNEKMSLKVSSDRAALPVPSTRYFDDFVDIQQKLEVFYLKNRALVMAFVAKGFTVETSATPCKHGGSELDDDVHIKVVLAENAFENIVAYLEFVDCRQVFGGER</sequence>